<dbReference type="InterPro" id="IPR017853">
    <property type="entry name" value="GH"/>
</dbReference>
<dbReference type="PANTHER" id="PTHR10353">
    <property type="entry name" value="GLYCOSYL HYDROLASE"/>
    <property type="match status" value="1"/>
</dbReference>
<name>A0AA38FWI2_TAXCH</name>
<dbReference type="PANTHER" id="PTHR10353:SF29">
    <property type="entry name" value="BETA-GLUCOSIDASE 11"/>
    <property type="match status" value="1"/>
</dbReference>
<dbReference type="EMBL" id="JAHRHJ020000006">
    <property type="protein sequence ID" value="KAH9311040.1"/>
    <property type="molecule type" value="Genomic_DNA"/>
</dbReference>
<gene>
    <name evidence="3" type="ORF">KI387_026075</name>
</gene>
<evidence type="ECO:0000313" key="4">
    <source>
        <dbReference type="Proteomes" id="UP000824469"/>
    </source>
</evidence>
<proteinExistence type="inferred from homology"/>
<dbReference type="Proteomes" id="UP000824469">
    <property type="component" value="Unassembled WGS sequence"/>
</dbReference>
<accession>A0AA38FWI2</accession>
<dbReference type="GO" id="GO:0005975">
    <property type="term" value="P:carbohydrate metabolic process"/>
    <property type="evidence" value="ECO:0007669"/>
    <property type="project" value="InterPro"/>
</dbReference>
<evidence type="ECO:0000256" key="1">
    <source>
        <dbReference type="ARBA" id="ARBA00010838"/>
    </source>
</evidence>
<dbReference type="InterPro" id="IPR001360">
    <property type="entry name" value="Glyco_hydro_1"/>
</dbReference>
<dbReference type="OMA" id="YTNTMED"/>
<protein>
    <recommendedName>
        <fullName evidence="5">Beta-glucosidase</fullName>
    </recommendedName>
</protein>
<keyword evidence="4" id="KW-1185">Reference proteome</keyword>
<dbReference type="GO" id="GO:0008422">
    <property type="term" value="F:beta-glucosidase activity"/>
    <property type="evidence" value="ECO:0007669"/>
    <property type="project" value="TreeGrafter"/>
</dbReference>
<comment type="similarity">
    <text evidence="1 2">Belongs to the glycosyl hydrolase 1 family.</text>
</comment>
<reference evidence="3 4" key="1">
    <citation type="journal article" date="2021" name="Nat. Plants">
        <title>The Taxus genome provides insights into paclitaxel biosynthesis.</title>
        <authorList>
            <person name="Xiong X."/>
            <person name="Gou J."/>
            <person name="Liao Q."/>
            <person name="Li Y."/>
            <person name="Zhou Q."/>
            <person name="Bi G."/>
            <person name="Li C."/>
            <person name="Du R."/>
            <person name="Wang X."/>
            <person name="Sun T."/>
            <person name="Guo L."/>
            <person name="Liang H."/>
            <person name="Lu P."/>
            <person name="Wu Y."/>
            <person name="Zhang Z."/>
            <person name="Ro D.K."/>
            <person name="Shang Y."/>
            <person name="Huang S."/>
            <person name="Yan J."/>
        </authorList>
    </citation>
    <scope>NUCLEOTIDE SEQUENCE [LARGE SCALE GENOMIC DNA]</scope>
    <source>
        <strain evidence="3">Ta-2019</strain>
    </source>
</reference>
<dbReference type="Pfam" id="PF00232">
    <property type="entry name" value="Glyco_hydro_1"/>
    <property type="match status" value="2"/>
</dbReference>
<comment type="caution">
    <text evidence="3">The sequence shown here is derived from an EMBL/GenBank/DDBJ whole genome shotgun (WGS) entry which is preliminary data.</text>
</comment>
<evidence type="ECO:0000256" key="2">
    <source>
        <dbReference type="RuleBase" id="RU003690"/>
    </source>
</evidence>
<organism evidence="3 4">
    <name type="scientific">Taxus chinensis</name>
    <name type="common">Chinese yew</name>
    <name type="synonym">Taxus wallichiana var. chinensis</name>
    <dbReference type="NCBI Taxonomy" id="29808"/>
    <lineage>
        <taxon>Eukaryota</taxon>
        <taxon>Viridiplantae</taxon>
        <taxon>Streptophyta</taxon>
        <taxon>Embryophyta</taxon>
        <taxon>Tracheophyta</taxon>
        <taxon>Spermatophyta</taxon>
        <taxon>Pinopsida</taxon>
        <taxon>Pinidae</taxon>
        <taxon>Conifers II</taxon>
        <taxon>Cupressales</taxon>
        <taxon>Taxaceae</taxon>
        <taxon>Taxus</taxon>
    </lineage>
</organism>
<evidence type="ECO:0008006" key="5">
    <source>
        <dbReference type="Google" id="ProtNLM"/>
    </source>
</evidence>
<evidence type="ECO:0000313" key="3">
    <source>
        <dbReference type="EMBL" id="KAH9311040.1"/>
    </source>
</evidence>
<dbReference type="Gene3D" id="3.20.20.80">
    <property type="entry name" value="Glycosidases"/>
    <property type="match status" value="2"/>
</dbReference>
<feature type="non-terminal residue" evidence="3">
    <location>
        <position position="1"/>
    </location>
</feature>
<dbReference type="AlphaFoldDB" id="A0AA38FWI2"/>
<dbReference type="SUPFAM" id="SSF51445">
    <property type="entry name" value="(Trans)glycosidases"/>
    <property type="match status" value="1"/>
</dbReference>
<sequence>VEGAAAVDGRKPSIWDTYTHVDGNGAINPKGLEYYNNLINELVLHGIEPHVTLYHFDLPQSLEDAYGRWIHPQIIEDFRAFAEVCFREFGDRVKYWTTFNEPNAFPSLSYDRGWWPPQRCSYPFGLHNCSAGDSTVEPYIVAHHILLSHSETVKFYREKFQVFRSLFFGDYPSSMKKIAGSRLPTFTKQQSEMLKGSFDIIGVNHYSSNYIYDSSNDWVTAERDYLRDIGSKKTGT</sequence>